<keyword evidence="11" id="KW-1185">Reference proteome</keyword>
<comment type="subcellular location">
    <subcellularLocation>
        <location evidence="1">Membrane</location>
        <topology evidence="1">Multi-pass membrane protein</topology>
    </subcellularLocation>
</comment>
<dbReference type="InterPro" id="IPR003362">
    <property type="entry name" value="Bact_transf"/>
</dbReference>
<reference evidence="10 11" key="1">
    <citation type="submission" date="2016-06" db="EMBL/GenBank/DDBJ databases">
        <authorList>
            <person name="Olsen C.W."/>
            <person name="Carey S."/>
            <person name="Hinshaw L."/>
            <person name="Karasin A.I."/>
        </authorList>
    </citation>
    <scope>NUCLEOTIDE SEQUENCE [LARGE SCALE GENOMIC DNA]</scope>
    <source>
        <strain evidence="10 11">LZ-22</strain>
    </source>
</reference>
<dbReference type="AlphaFoldDB" id="A0A1G6HGV0"/>
<protein>
    <submittedName>
        <fullName evidence="10">Undecaprenyl-phosphate galactose phosphotransferase, WbaP/exopolysaccharide biosynthesis polyprenyl glycosylphosphotransferase</fullName>
    </submittedName>
</protein>
<evidence type="ECO:0000313" key="10">
    <source>
        <dbReference type="EMBL" id="SDB93479.1"/>
    </source>
</evidence>
<dbReference type="Pfam" id="PF02397">
    <property type="entry name" value="Bac_transf"/>
    <property type="match status" value="1"/>
</dbReference>
<keyword evidence="6 8" id="KW-0472">Membrane</keyword>
<dbReference type="InterPro" id="IPR017475">
    <property type="entry name" value="EPS_sugar_tfrase"/>
</dbReference>
<feature type="region of interest" description="Disordered" evidence="7">
    <location>
        <begin position="265"/>
        <end position="284"/>
    </location>
</feature>
<feature type="transmembrane region" description="Helical" evidence="8">
    <location>
        <begin position="380"/>
        <end position="401"/>
    </location>
</feature>
<feature type="transmembrane region" description="Helical" evidence="8">
    <location>
        <begin position="122"/>
        <end position="141"/>
    </location>
</feature>
<sequence length="568" mass="61565">MQQQPTAVQQRSRARARAFVAIDDRLRGLVQATAVRSTAPLHDPVQPEIANAAALEPTMPQTGGAGVLHLVDRDAVASHAPGSAASWAARYRHRVLVTDLAVISLAATAGSMVAAGRSMPLLQVWQVTGLVLLWMVTLQVFRTRSPRRMAVGADEYKRTVGATAATAGIMAAASLLFLSTGMGPAARSHLLLTFPLGLVGLMLGRWAWRTWLQHLRARGVALSDVVVVGQPLDVAYVIRQIARRSAVAYRVIGVVLDGTDGAGRGDSSVAPAGSSARPDTGIGSAGLPEFHGTAHVPEVVQQLGADAVIVAGPLRDGNRAIRALGWALEPSRTELILVSSLVNVAGPRITMRPMEGLPLMHVEQPRFEGGRHVLKRGLDIVVSALALLVMLPLFAVLAVLITRDSDGGVFFSQIRTGRRGRPFRMYKFRTMVATAEQDRAALVAQNEAAGPLFKLRHDPRITRVGAVLRKHSLDELPQFWNVLRGDMSLVGPRPPLPEEVATYEGDTGRRLYIKPGLTGLWQINGRSNLDWEESVRLDLYYVENWSVTGDLMIMWRTFKVMVNPEGAY</sequence>
<comment type="similarity">
    <text evidence="2">Belongs to the bacterial sugar transferase family.</text>
</comment>
<organism evidence="10 11">
    <name type="scientific">Raineyella antarctica</name>
    <dbReference type="NCBI Taxonomy" id="1577474"/>
    <lineage>
        <taxon>Bacteria</taxon>
        <taxon>Bacillati</taxon>
        <taxon>Actinomycetota</taxon>
        <taxon>Actinomycetes</taxon>
        <taxon>Propionibacteriales</taxon>
        <taxon>Propionibacteriaceae</taxon>
        <taxon>Raineyella</taxon>
    </lineage>
</organism>
<dbReference type="NCBIfam" id="TIGR03025">
    <property type="entry name" value="EPS_sugtrans"/>
    <property type="match status" value="1"/>
</dbReference>
<dbReference type="PANTHER" id="PTHR30576:SF10">
    <property type="entry name" value="SLL5057 PROTEIN"/>
    <property type="match status" value="1"/>
</dbReference>
<dbReference type="GO" id="GO:0016020">
    <property type="term" value="C:membrane"/>
    <property type="evidence" value="ECO:0007669"/>
    <property type="project" value="UniProtKB-SubCell"/>
</dbReference>
<gene>
    <name evidence="10" type="ORF">GA0111570_11011</name>
</gene>
<evidence type="ECO:0000256" key="1">
    <source>
        <dbReference type="ARBA" id="ARBA00004141"/>
    </source>
</evidence>
<dbReference type="EMBL" id="FMYF01000010">
    <property type="protein sequence ID" value="SDB93479.1"/>
    <property type="molecule type" value="Genomic_DNA"/>
</dbReference>
<evidence type="ECO:0000313" key="11">
    <source>
        <dbReference type="Proteomes" id="UP000199086"/>
    </source>
</evidence>
<name>A0A1G6HGV0_9ACTN</name>
<feature type="transmembrane region" description="Helical" evidence="8">
    <location>
        <begin position="95"/>
        <end position="116"/>
    </location>
</feature>
<dbReference type="Proteomes" id="UP000199086">
    <property type="component" value="Unassembled WGS sequence"/>
</dbReference>
<keyword evidence="3 10" id="KW-0808">Transferase</keyword>
<accession>A0A1G6HGV0</accession>
<feature type="transmembrane region" description="Helical" evidence="8">
    <location>
        <begin position="162"/>
        <end position="182"/>
    </location>
</feature>
<proteinExistence type="inferred from homology"/>
<evidence type="ECO:0000256" key="6">
    <source>
        <dbReference type="ARBA" id="ARBA00023136"/>
    </source>
</evidence>
<evidence type="ECO:0000256" key="3">
    <source>
        <dbReference type="ARBA" id="ARBA00022679"/>
    </source>
</evidence>
<evidence type="ECO:0000256" key="7">
    <source>
        <dbReference type="SAM" id="MobiDB-lite"/>
    </source>
</evidence>
<dbReference type="PANTHER" id="PTHR30576">
    <property type="entry name" value="COLANIC BIOSYNTHESIS UDP-GLUCOSE LIPID CARRIER TRANSFERASE"/>
    <property type="match status" value="1"/>
</dbReference>
<keyword evidence="5 8" id="KW-1133">Transmembrane helix</keyword>
<evidence type="ECO:0000256" key="5">
    <source>
        <dbReference type="ARBA" id="ARBA00022989"/>
    </source>
</evidence>
<evidence type="ECO:0000259" key="9">
    <source>
        <dbReference type="Pfam" id="PF02397"/>
    </source>
</evidence>
<dbReference type="STRING" id="1577474.GA0111570_11011"/>
<evidence type="ECO:0000256" key="2">
    <source>
        <dbReference type="ARBA" id="ARBA00006464"/>
    </source>
</evidence>
<evidence type="ECO:0000256" key="4">
    <source>
        <dbReference type="ARBA" id="ARBA00022692"/>
    </source>
</evidence>
<evidence type="ECO:0000256" key="8">
    <source>
        <dbReference type="SAM" id="Phobius"/>
    </source>
</evidence>
<keyword evidence="4 8" id="KW-0812">Transmembrane</keyword>
<feature type="domain" description="Bacterial sugar transferase" evidence="9">
    <location>
        <begin position="375"/>
        <end position="562"/>
    </location>
</feature>
<feature type="transmembrane region" description="Helical" evidence="8">
    <location>
        <begin position="188"/>
        <end position="208"/>
    </location>
</feature>
<dbReference type="GO" id="GO:0016780">
    <property type="term" value="F:phosphotransferase activity, for other substituted phosphate groups"/>
    <property type="evidence" value="ECO:0007669"/>
    <property type="project" value="TreeGrafter"/>
</dbReference>
<dbReference type="RefSeq" id="WP_217634174.1">
    <property type="nucleotide sequence ID" value="NZ_FMYF01000010.1"/>
</dbReference>